<reference evidence="2" key="1">
    <citation type="submission" date="2020-06" db="EMBL/GenBank/DDBJ databases">
        <title>Unique genomic features of the anaerobic methanotrophic archaea.</title>
        <authorList>
            <person name="Chadwick G.L."/>
            <person name="Skennerton C.T."/>
            <person name="Laso-Perez R."/>
            <person name="Leu A.O."/>
            <person name="Speth D.R."/>
            <person name="Yu H."/>
            <person name="Morgan-Lang C."/>
            <person name="Hatzenpichler R."/>
            <person name="Goudeau D."/>
            <person name="Malmstrom R."/>
            <person name="Brazelton W.J."/>
            <person name="Woyke T."/>
            <person name="Hallam S.J."/>
            <person name="Tyson G.W."/>
            <person name="Wegener G."/>
            <person name="Boetius A."/>
            <person name="Orphan V."/>
        </authorList>
    </citation>
    <scope>NUCLEOTIDE SEQUENCE</scope>
</reference>
<keyword evidence="1" id="KW-0472">Membrane</keyword>
<feature type="transmembrane region" description="Helical" evidence="1">
    <location>
        <begin position="74"/>
        <end position="90"/>
    </location>
</feature>
<sequence>MRFWVKILLFISAYTPLFLIFILRYTKYHEIYFWIGVGALILINLIWIPIFRLTRGWTKSTFTIKKSINRTSDALNYIIAYIIAFLGFRFELWQDWVSLFILLAVIFFVYVHSNLIFVNPLLNICGYKIYDIEVVESGSIVLITKRNLLRENEKITVKNMSDNIYQEVIGC</sequence>
<name>A0A7G9Z7P7_9EURY</name>
<feature type="transmembrane region" description="Helical" evidence="1">
    <location>
        <begin position="31"/>
        <end position="53"/>
    </location>
</feature>
<dbReference type="EMBL" id="MT631651">
    <property type="protein sequence ID" value="QNO56281.1"/>
    <property type="molecule type" value="Genomic_DNA"/>
</dbReference>
<protein>
    <submittedName>
        <fullName evidence="2">Uncharacterized protein</fullName>
    </submittedName>
</protein>
<proteinExistence type="predicted"/>
<evidence type="ECO:0000313" key="2">
    <source>
        <dbReference type="EMBL" id="QNO56281.1"/>
    </source>
</evidence>
<keyword evidence="1" id="KW-1133">Transmembrane helix</keyword>
<accession>A0A7G9Z7P7</accession>
<evidence type="ECO:0000256" key="1">
    <source>
        <dbReference type="SAM" id="Phobius"/>
    </source>
</evidence>
<gene>
    <name evidence="2" type="ORF">INNEFFPN_00040</name>
</gene>
<feature type="transmembrane region" description="Helical" evidence="1">
    <location>
        <begin position="96"/>
        <end position="118"/>
    </location>
</feature>
<dbReference type="AlphaFoldDB" id="A0A7G9Z7P7"/>
<feature type="transmembrane region" description="Helical" evidence="1">
    <location>
        <begin position="7"/>
        <end position="25"/>
    </location>
</feature>
<organism evidence="2">
    <name type="scientific">Candidatus Methanophaga sp. ANME-1 ERB7</name>
    <dbReference type="NCBI Taxonomy" id="2759913"/>
    <lineage>
        <taxon>Archaea</taxon>
        <taxon>Methanobacteriati</taxon>
        <taxon>Methanobacteriota</taxon>
        <taxon>Stenosarchaea group</taxon>
        <taxon>Methanomicrobia</taxon>
        <taxon>Candidatus Methanophagales</taxon>
        <taxon>Candidatus Methanophagaceae</taxon>
        <taxon>Candidatus Methanophaga</taxon>
    </lineage>
</organism>
<keyword evidence="1" id="KW-0812">Transmembrane</keyword>